<dbReference type="AlphaFoldDB" id="A0A1L5F2R4"/>
<organism evidence="2 3">
    <name type="scientific">Clostridium kluyveri</name>
    <dbReference type="NCBI Taxonomy" id="1534"/>
    <lineage>
        <taxon>Bacteria</taxon>
        <taxon>Bacillati</taxon>
        <taxon>Bacillota</taxon>
        <taxon>Clostridia</taxon>
        <taxon>Eubacteriales</taxon>
        <taxon>Clostridiaceae</taxon>
        <taxon>Clostridium</taxon>
    </lineage>
</organism>
<dbReference type="SUPFAM" id="SSF56281">
    <property type="entry name" value="Metallo-hydrolase/oxidoreductase"/>
    <property type="match status" value="1"/>
</dbReference>
<dbReference type="RefSeq" id="WP_073537004.1">
    <property type="nucleotide sequence ID" value="NZ_CP018335.1"/>
</dbReference>
<dbReference type="SMART" id="SM00849">
    <property type="entry name" value="Lactamase_B"/>
    <property type="match status" value="1"/>
</dbReference>
<feature type="domain" description="Metallo-beta-lactamase" evidence="1">
    <location>
        <begin position="13"/>
        <end position="210"/>
    </location>
</feature>
<evidence type="ECO:0000313" key="2">
    <source>
        <dbReference type="EMBL" id="APM37284.1"/>
    </source>
</evidence>
<accession>A0A1L5F2R4</accession>
<name>A0A1L5F2R4_CLOKL</name>
<gene>
    <name evidence="2" type="ORF">BS101_00145</name>
</gene>
<dbReference type="InterPro" id="IPR036866">
    <property type="entry name" value="RibonucZ/Hydroxyglut_hydro"/>
</dbReference>
<dbReference type="OrthoDB" id="9761531at2"/>
<protein>
    <submittedName>
        <fullName evidence="2">Hydrolase</fullName>
    </submittedName>
</protein>
<evidence type="ECO:0000259" key="1">
    <source>
        <dbReference type="SMART" id="SM00849"/>
    </source>
</evidence>
<sequence length="287" mass="32592">MKNIINVTSGKGSSTAFLILGKNKTALIDCGMAYCASSLIGNIQQVLNDERKLDYILLSHSHYDHISAVPYLRKIWPDVKVMAAEHAQNILNKKSALKTIKELNNQSALYYGSSQLIDYDDTLMKVDHKISEGDSLNLGNISINVLETPGHTKCSLSFLVNNEVIFPSETTGCMNKSGKINSAFIISYKQTIDSINKCRKANPRYIISPHFGLVDKSETPTYWEKCIEAANKTRNFVLKLFTLGFDQDKIFKEFEKFFRDEEYKLYQPDYAFEINNRAMIKSIINNK</sequence>
<dbReference type="InterPro" id="IPR001279">
    <property type="entry name" value="Metallo-B-lactamas"/>
</dbReference>
<reference evidence="2 3" key="1">
    <citation type="submission" date="2016-12" db="EMBL/GenBank/DDBJ databases">
        <title>Complete genome sequence of Clostridium kluyveri JZZ isolated from the pit mud of a Chinese flavor liquor-making factory.</title>
        <authorList>
            <person name="Wang Y."/>
        </authorList>
    </citation>
    <scope>NUCLEOTIDE SEQUENCE [LARGE SCALE GENOMIC DNA]</scope>
    <source>
        <strain evidence="2 3">JZZ</strain>
    </source>
</reference>
<evidence type="ECO:0000313" key="3">
    <source>
        <dbReference type="Proteomes" id="UP000184604"/>
    </source>
</evidence>
<dbReference type="GO" id="GO:0016787">
    <property type="term" value="F:hydrolase activity"/>
    <property type="evidence" value="ECO:0007669"/>
    <property type="project" value="UniProtKB-KW"/>
</dbReference>
<proteinExistence type="predicted"/>
<dbReference type="Pfam" id="PF00753">
    <property type="entry name" value="Lactamase_B"/>
    <property type="match status" value="1"/>
</dbReference>
<dbReference type="EMBL" id="CP018335">
    <property type="protein sequence ID" value="APM37284.1"/>
    <property type="molecule type" value="Genomic_DNA"/>
</dbReference>
<dbReference type="Gene3D" id="3.60.15.10">
    <property type="entry name" value="Ribonuclease Z/Hydroxyacylglutathione hydrolase-like"/>
    <property type="match status" value="1"/>
</dbReference>
<dbReference type="InterPro" id="IPR050855">
    <property type="entry name" value="NDM-1-like"/>
</dbReference>
<dbReference type="PANTHER" id="PTHR42951">
    <property type="entry name" value="METALLO-BETA-LACTAMASE DOMAIN-CONTAINING"/>
    <property type="match status" value="1"/>
</dbReference>
<dbReference type="CDD" id="cd06262">
    <property type="entry name" value="metallo-hydrolase-like_MBL-fold"/>
    <property type="match status" value="1"/>
</dbReference>
<dbReference type="Proteomes" id="UP000184604">
    <property type="component" value="Chromosome"/>
</dbReference>
<keyword evidence="2" id="KW-0378">Hydrolase</keyword>